<dbReference type="Proteomes" id="UP000722989">
    <property type="component" value="Unassembled WGS sequence"/>
</dbReference>
<proteinExistence type="predicted"/>
<dbReference type="RefSeq" id="WP_167924084.1">
    <property type="nucleotide sequence ID" value="NZ_JAATVY010000003.1"/>
</dbReference>
<evidence type="ECO:0000313" key="1">
    <source>
        <dbReference type="EMBL" id="NJC69164.1"/>
    </source>
</evidence>
<organism evidence="1 2">
    <name type="scientific">Planosporangium thailandense</name>
    <dbReference type="NCBI Taxonomy" id="765197"/>
    <lineage>
        <taxon>Bacteria</taxon>
        <taxon>Bacillati</taxon>
        <taxon>Actinomycetota</taxon>
        <taxon>Actinomycetes</taxon>
        <taxon>Micromonosporales</taxon>
        <taxon>Micromonosporaceae</taxon>
        <taxon>Planosporangium</taxon>
    </lineage>
</organism>
<reference evidence="1 2" key="1">
    <citation type="submission" date="2020-03" db="EMBL/GenBank/DDBJ databases">
        <title>WGS of the type strain of Planosporangium spp.</title>
        <authorList>
            <person name="Thawai C."/>
        </authorList>
    </citation>
    <scope>NUCLEOTIDE SEQUENCE [LARGE SCALE GENOMIC DNA]</scope>
    <source>
        <strain evidence="1 2">TBRC 5610</strain>
    </source>
</reference>
<evidence type="ECO:0000313" key="2">
    <source>
        <dbReference type="Proteomes" id="UP000722989"/>
    </source>
</evidence>
<keyword evidence="2" id="KW-1185">Reference proteome</keyword>
<dbReference type="InterPro" id="IPR010982">
    <property type="entry name" value="Lambda_DNA-bd_dom_sf"/>
</dbReference>
<name>A0ABX0XT36_9ACTN</name>
<sequence>MDHTRSAFWDDLAENLNDPEFLRAYIVESMQIQTVDRLVNELDAARAAAGMTKADVARAILANDAAIRRLFTQAGGNHTVGTMSAVAAVFGLRLTFEPLPEAERAHITEPLLTGIADDPHALAEHLAEMRQSGRKVPASV</sequence>
<accession>A0ABX0XT36</accession>
<gene>
    <name evidence="1" type="ORF">HC031_05445</name>
</gene>
<protein>
    <submittedName>
        <fullName evidence="1">XRE family transcriptional regulator</fullName>
    </submittedName>
</protein>
<dbReference type="EMBL" id="JAATVY010000003">
    <property type="protein sequence ID" value="NJC69164.1"/>
    <property type="molecule type" value="Genomic_DNA"/>
</dbReference>
<comment type="caution">
    <text evidence="1">The sequence shown here is derived from an EMBL/GenBank/DDBJ whole genome shotgun (WGS) entry which is preliminary data.</text>
</comment>
<dbReference type="SUPFAM" id="SSF47413">
    <property type="entry name" value="lambda repressor-like DNA-binding domains"/>
    <property type="match status" value="1"/>
</dbReference>